<dbReference type="InterPro" id="IPR017592">
    <property type="entry name" value="Pilus_assmbl_Flp-typ_CpaB"/>
</dbReference>
<dbReference type="STRING" id="1235591.CAK95_06630"/>
<dbReference type="EMBL" id="CP021112">
    <property type="protein sequence ID" value="ARP98783.1"/>
    <property type="molecule type" value="Genomic_DNA"/>
</dbReference>
<gene>
    <name evidence="1" type="ORF">CAK95_06630</name>
</gene>
<dbReference type="Proteomes" id="UP000194137">
    <property type="component" value="Chromosome"/>
</dbReference>
<evidence type="ECO:0000313" key="2">
    <source>
        <dbReference type="Proteomes" id="UP000194137"/>
    </source>
</evidence>
<dbReference type="KEGG" id="psin:CAK95_06630"/>
<dbReference type="SMART" id="SM00858">
    <property type="entry name" value="SAF"/>
    <property type="match status" value="1"/>
</dbReference>
<dbReference type="OrthoDB" id="163768at2"/>
<dbReference type="Pfam" id="PF08666">
    <property type="entry name" value="SAF"/>
    <property type="match status" value="1"/>
</dbReference>
<dbReference type="InterPro" id="IPR031571">
    <property type="entry name" value="RcpC_dom"/>
</dbReference>
<dbReference type="NCBIfam" id="TIGR03177">
    <property type="entry name" value="pilus_cpaB"/>
    <property type="match status" value="1"/>
</dbReference>
<reference evidence="1 2" key="1">
    <citation type="submission" date="2017-05" db="EMBL/GenBank/DDBJ databases">
        <title>Full genome sequence of Pseudorhodoplanes sinuspersici.</title>
        <authorList>
            <person name="Dastgheib S.M.M."/>
            <person name="Shavandi M."/>
            <person name="Tirandaz H."/>
        </authorList>
    </citation>
    <scope>NUCLEOTIDE SEQUENCE [LARGE SCALE GENOMIC DNA]</scope>
    <source>
        <strain evidence="1 2">RIPI110</strain>
    </source>
</reference>
<proteinExistence type="predicted"/>
<dbReference type="Pfam" id="PF16976">
    <property type="entry name" value="RcpC"/>
    <property type="match status" value="1"/>
</dbReference>
<accession>A0A1W6ZN04</accession>
<dbReference type="CDD" id="cd11614">
    <property type="entry name" value="SAF_CpaB_FlgA_like"/>
    <property type="match status" value="1"/>
</dbReference>
<dbReference type="InterPro" id="IPR013974">
    <property type="entry name" value="SAF"/>
</dbReference>
<dbReference type="RefSeq" id="WP_086087202.1">
    <property type="nucleotide sequence ID" value="NZ_CP021112.1"/>
</dbReference>
<keyword evidence="2" id="KW-1185">Reference proteome</keyword>
<name>A0A1W6ZN04_9HYPH</name>
<evidence type="ECO:0000313" key="1">
    <source>
        <dbReference type="EMBL" id="ARP98783.1"/>
    </source>
</evidence>
<dbReference type="AlphaFoldDB" id="A0A1W6ZN04"/>
<sequence length="264" mass="27053">MKAARLVVLGIAVAAGGLAALLAGRSDKPAPPPAPVVQLETVDVLVASSDIGRGTAVKPGELRWQTWPAASAGPSFIRKSNRPDAIEQLSGSIARGSFAAGEPIQEARLIKAGASGYLAAVLPSGMRAVSTEISAETSAGGFVVPGDSVDVILTRRDHAAEKQGAGDTFVSETILSNVRVLAIDQSVSDPQGQKTMIGKTVTLELTPGQAETLVLGKQLGNLSLALRSIVDTAPGSGDDIDRNANRGNGINMVRFGVTTKATPK</sequence>
<organism evidence="1 2">
    <name type="scientific">Pseudorhodoplanes sinuspersici</name>
    <dbReference type="NCBI Taxonomy" id="1235591"/>
    <lineage>
        <taxon>Bacteria</taxon>
        <taxon>Pseudomonadati</taxon>
        <taxon>Pseudomonadota</taxon>
        <taxon>Alphaproteobacteria</taxon>
        <taxon>Hyphomicrobiales</taxon>
        <taxon>Pseudorhodoplanes</taxon>
    </lineage>
</organism>
<protein>
    <submittedName>
        <fullName evidence="1">Flp pilus assembly protein CpaB</fullName>
    </submittedName>
</protein>